<evidence type="ECO:0000313" key="2">
    <source>
        <dbReference type="EMBL" id="MDQ0252667.1"/>
    </source>
</evidence>
<keyword evidence="3" id="KW-1185">Reference proteome</keyword>
<evidence type="ECO:0000256" key="1">
    <source>
        <dbReference type="SAM" id="Phobius"/>
    </source>
</evidence>
<dbReference type="RefSeq" id="WP_307320326.1">
    <property type="nucleotide sequence ID" value="NZ_JAUSUG010000001.1"/>
</dbReference>
<gene>
    <name evidence="2" type="ORF">J2S74_000039</name>
</gene>
<organism evidence="2 3">
    <name type="scientific">Evansella vedderi</name>
    <dbReference type="NCBI Taxonomy" id="38282"/>
    <lineage>
        <taxon>Bacteria</taxon>
        <taxon>Bacillati</taxon>
        <taxon>Bacillota</taxon>
        <taxon>Bacilli</taxon>
        <taxon>Bacillales</taxon>
        <taxon>Bacillaceae</taxon>
        <taxon>Evansella</taxon>
    </lineage>
</organism>
<sequence length="262" mass="31015">MEFQLMKSQRWQLSKSNSYSSSMLHYRNPWIVIWWSLALPGFGHFIVQSYLFGFILMSFEYLTNTMANLNLSIYYSMLGEFDKAREVLDGCILVYITVYIYAVWDSYQRCVSLNKTYQLAYRQKENIKPMHVSTFEINPLGKKKPLLSLIWAFLMPVTPFIYSQRLPAVVFGFFWWSIILYFSSLLDGVIYTFIGDFQQAKAVLDPQWLLYIPSILGFCMFNSYQYTVENNKLFELAQSRFFKENYQEGCLNDLYKYKQGAN</sequence>
<accession>A0ABT9ZN92</accession>
<feature type="transmembrane region" description="Helical" evidence="1">
    <location>
        <begin position="30"/>
        <end position="47"/>
    </location>
</feature>
<keyword evidence="1" id="KW-1133">Transmembrane helix</keyword>
<keyword evidence="1" id="KW-0472">Membrane</keyword>
<evidence type="ECO:0000313" key="3">
    <source>
        <dbReference type="Proteomes" id="UP001230005"/>
    </source>
</evidence>
<feature type="transmembrane region" description="Helical" evidence="1">
    <location>
        <begin position="87"/>
        <end position="104"/>
    </location>
</feature>
<keyword evidence="1" id="KW-0812">Transmembrane</keyword>
<protein>
    <submittedName>
        <fullName evidence="2">Uncharacterized protein</fullName>
    </submittedName>
</protein>
<feature type="transmembrane region" description="Helical" evidence="1">
    <location>
        <begin position="169"/>
        <end position="194"/>
    </location>
</feature>
<name>A0ABT9ZN92_9BACI</name>
<dbReference type="EMBL" id="JAUSUG010000001">
    <property type="protein sequence ID" value="MDQ0252667.1"/>
    <property type="molecule type" value="Genomic_DNA"/>
</dbReference>
<feature type="transmembrane region" description="Helical" evidence="1">
    <location>
        <begin position="206"/>
        <end position="224"/>
    </location>
</feature>
<feature type="transmembrane region" description="Helical" evidence="1">
    <location>
        <begin position="145"/>
        <end position="162"/>
    </location>
</feature>
<proteinExistence type="predicted"/>
<comment type="caution">
    <text evidence="2">The sequence shown here is derived from an EMBL/GenBank/DDBJ whole genome shotgun (WGS) entry which is preliminary data.</text>
</comment>
<dbReference type="Proteomes" id="UP001230005">
    <property type="component" value="Unassembled WGS sequence"/>
</dbReference>
<reference evidence="2 3" key="1">
    <citation type="submission" date="2023-07" db="EMBL/GenBank/DDBJ databases">
        <title>Genomic Encyclopedia of Type Strains, Phase IV (KMG-IV): sequencing the most valuable type-strain genomes for metagenomic binning, comparative biology and taxonomic classification.</title>
        <authorList>
            <person name="Goeker M."/>
        </authorList>
    </citation>
    <scope>NUCLEOTIDE SEQUENCE [LARGE SCALE GENOMIC DNA]</scope>
    <source>
        <strain evidence="2 3">DSM 9768</strain>
    </source>
</reference>